<gene>
    <name evidence="1" type="ORF">LCPAC403_02290</name>
</gene>
<name>A0A481ZC91_9VIRU</name>
<evidence type="ECO:0000313" key="1">
    <source>
        <dbReference type="EMBL" id="QBK93095.1"/>
    </source>
</evidence>
<sequence>MNLLPSLTKDERKTVYDELDKEFGMTSKTDYILVNTPYPSNYIEDEHILHIDYLSMAAKLSVLAVGSPDFNIRYSCIPNYDVNKINILQDIATLMRRQNSVVCEEKKPLKTVKWSEHPDARKVVSEFLNQEMNGVLFEVRNFPPESCVQAVIDMFNGCFDKNIPYLVSLDREEDVKKIKILVDGKVKNVKIFTCIAKE</sequence>
<proteinExistence type="predicted"/>
<dbReference type="EMBL" id="MK500590">
    <property type="protein sequence ID" value="QBK93095.1"/>
    <property type="molecule type" value="Genomic_DNA"/>
</dbReference>
<accession>A0A481ZC91</accession>
<protein>
    <submittedName>
        <fullName evidence="1">Uncharacterized protein</fullName>
    </submittedName>
</protein>
<reference evidence="1" key="1">
    <citation type="journal article" date="2019" name="MBio">
        <title>Virus Genomes from Deep Sea Sediments Expand the Ocean Megavirome and Support Independent Origins of Viral Gigantism.</title>
        <authorList>
            <person name="Backstrom D."/>
            <person name="Yutin N."/>
            <person name="Jorgensen S.L."/>
            <person name="Dharamshi J."/>
            <person name="Homa F."/>
            <person name="Zaremba-Niedwiedzka K."/>
            <person name="Spang A."/>
            <person name="Wolf Y.I."/>
            <person name="Koonin E.V."/>
            <person name="Ettema T.J."/>
        </authorList>
    </citation>
    <scope>NUCLEOTIDE SEQUENCE</scope>
</reference>
<organism evidence="1">
    <name type="scientific">Pithovirus LCPAC403</name>
    <dbReference type="NCBI Taxonomy" id="2506596"/>
    <lineage>
        <taxon>Viruses</taxon>
        <taxon>Pithoviruses</taxon>
    </lineage>
</organism>